<name>A0AAV4RL89_CAEEX</name>
<comment type="caution">
    <text evidence="1">The sequence shown here is derived from an EMBL/GenBank/DDBJ whole genome shotgun (WGS) entry which is preliminary data.</text>
</comment>
<evidence type="ECO:0000313" key="2">
    <source>
        <dbReference type="Proteomes" id="UP001054945"/>
    </source>
</evidence>
<reference evidence="1 2" key="1">
    <citation type="submission" date="2021-06" db="EMBL/GenBank/DDBJ databases">
        <title>Caerostris extrusa draft genome.</title>
        <authorList>
            <person name="Kono N."/>
            <person name="Arakawa K."/>
        </authorList>
    </citation>
    <scope>NUCLEOTIDE SEQUENCE [LARGE SCALE GENOMIC DNA]</scope>
</reference>
<dbReference type="AlphaFoldDB" id="A0AAV4RL89"/>
<evidence type="ECO:0000313" key="1">
    <source>
        <dbReference type="EMBL" id="GIY21531.1"/>
    </source>
</evidence>
<gene>
    <name evidence="1" type="ORF">CEXT_96681</name>
</gene>
<keyword evidence="2" id="KW-1185">Reference proteome</keyword>
<dbReference type="EMBL" id="BPLR01008027">
    <property type="protein sequence ID" value="GIY21531.1"/>
    <property type="molecule type" value="Genomic_DNA"/>
</dbReference>
<dbReference type="Proteomes" id="UP001054945">
    <property type="component" value="Unassembled WGS sequence"/>
</dbReference>
<organism evidence="1 2">
    <name type="scientific">Caerostris extrusa</name>
    <name type="common">Bark spider</name>
    <name type="synonym">Caerostris bankana</name>
    <dbReference type="NCBI Taxonomy" id="172846"/>
    <lineage>
        <taxon>Eukaryota</taxon>
        <taxon>Metazoa</taxon>
        <taxon>Ecdysozoa</taxon>
        <taxon>Arthropoda</taxon>
        <taxon>Chelicerata</taxon>
        <taxon>Arachnida</taxon>
        <taxon>Araneae</taxon>
        <taxon>Araneomorphae</taxon>
        <taxon>Entelegynae</taxon>
        <taxon>Araneoidea</taxon>
        <taxon>Araneidae</taxon>
        <taxon>Caerostris</taxon>
    </lineage>
</organism>
<sequence>MILVINWICRKLSNDLHQELGRGKRRLHAVKATFVVRTYGVVWDHIRLTRGRSQVRNLTGLKALVVKRGEKGVERVNNQPVSRKARIPAGVN</sequence>
<protein>
    <submittedName>
        <fullName evidence="1">Uncharacterized protein</fullName>
    </submittedName>
</protein>
<proteinExistence type="predicted"/>
<accession>A0AAV4RL89</accession>